<feature type="compositionally biased region" description="Acidic residues" evidence="2">
    <location>
        <begin position="691"/>
        <end position="707"/>
    </location>
</feature>
<keyword evidence="5" id="KW-1185">Reference proteome</keyword>
<feature type="domain" description="BRCT" evidence="3">
    <location>
        <begin position="584"/>
        <end position="663"/>
    </location>
</feature>
<feature type="region of interest" description="Disordered" evidence="2">
    <location>
        <begin position="769"/>
        <end position="796"/>
    </location>
</feature>
<dbReference type="SMART" id="SM00292">
    <property type="entry name" value="BRCT"/>
    <property type="match status" value="3"/>
</dbReference>
<feature type="compositionally biased region" description="Polar residues" evidence="2">
    <location>
        <begin position="319"/>
        <end position="342"/>
    </location>
</feature>
<dbReference type="OrthoDB" id="251770at2759"/>
<protein>
    <recommendedName>
        <fullName evidence="3">BRCT domain-containing protein</fullName>
    </recommendedName>
</protein>
<feature type="compositionally biased region" description="Basic residues" evidence="2">
    <location>
        <begin position="1"/>
        <end position="11"/>
    </location>
</feature>
<dbReference type="STRING" id="1882483.A0A317XWT3"/>
<dbReference type="InterPro" id="IPR001357">
    <property type="entry name" value="BRCT_dom"/>
</dbReference>
<organism evidence="4 5">
    <name type="scientific">Testicularia cyperi</name>
    <dbReference type="NCBI Taxonomy" id="1882483"/>
    <lineage>
        <taxon>Eukaryota</taxon>
        <taxon>Fungi</taxon>
        <taxon>Dikarya</taxon>
        <taxon>Basidiomycota</taxon>
        <taxon>Ustilaginomycotina</taxon>
        <taxon>Ustilaginomycetes</taxon>
        <taxon>Ustilaginales</taxon>
        <taxon>Anthracoideaceae</taxon>
        <taxon>Testicularia</taxon>
    </lineage>
</organism>
<feature type="compositionally biased region" description="Basic residues" evidence="2">
    <location>
        <begin position="771"/>
        <end position="783"/>
    </location>
</feature>
<evidence type="ECO:0000259" key="3">
    <source>
        <dbReference type="PROSITE" id="PS50172"/>
    </source>
</evidence>
<dbReference type="GO" id="GO:0006270">
    <property type="term" value="P:DNA replication initiation"/>
    <property type="evidence" value="ECO:0007669"/>
    <property type="project" value="TreeGrafter"/>
</dbReference>
<evidence type="ECO:0000256" key="2">
    <source>
        <dbReference type="SAM" id="MobiDB-lite"/>
    </source>
</evidence>
<evidence type="ECO:0000313" key="4">
    <source>
        <dbReference type="EMBL" id="PWZ02735.1"/>
    </source>
</evidence>
<dbReference type="Pfam" id="PF00533">
    <property type="entry name" value="BRCT"/>
    <property type="match status" value="1"/>
</dbReference>
<feature type="compositionally biased region" description="Basic and acidic residues" evidence="2">
    <location>
        <begin position="862"/>
        <end position="874"/>
    </location>
</feature>
<feature type="domain" description="BRCT" evidence="3">
    <location>
        <begin position="476"/>
        <end position="568"/>
    </location>
</feature>
<dbReference type="PANTHER" id="PTHR13561">
    <property type="entry name" value="DNA REPLICATION REGULATOR DPB11-RELATED"/>
    <property type="match status" value="1"/>
</dbReference>
<feature type="domain" description="BRCT" evidence="3">
    <location>
        <begin position="80"/>
        <end position="152"/>
    </location>
</feature>
<keyword evidence="1" id="KW-0677">Repeat</keyword>
<dbReference type="Proteomes" id="UP000246740">
    <property type="component" value="Unassembled WGS sequence"/>
</dbReference>
<feature type="region of interest" description="Disordered" evidence="2">
    <location>
        <begin position="843"/>
        <end position="956"/>
    </location>
</feature>
<proteinExistence type="predicted"/>
<feature type="compositionally biased region" description="Basic and acidic residues" evidence="2">
    <location>
        <begin position="724"/>
        <end position="737"/>
    </location>
</feature>
<feature type="domain" description="BRCT" evidence="3">
    <location>
        <begin position="172"/>
        <end position="282"/>
    </location>
</feature>
<name>A0A317XWT3_9BASI</name>
<feature type="compositionally biased region" description="Low complexity" evidence="2">
    <location>
        <begin position="403"/>
        <end position="423"/>
    </location>
</feature>
<accession>A0A317XWT3</accession>
<evidence type="ECO:0000256" key="1">
    <source>
        <dbReference type="ARBA" id="ARBA00022737"/>
    </source>
</evidence>
<dbReference type="Gene3D" id="3.40.50.10190">
    <property type="entry name" value="BRCT domain"/>
    <property type="match status" value="4"/>
</dbReference>
<dbReference type="AlphaFoldDB" id="A0A317XWT3"/>
<dbReference type="PANTHER" id="PTHR13561:SF20">
    <property type="entry name" value="DNA TOPOISOMERASE 2-BINDING PROTEIN 1"/>
    <property type="match status" value="1"/>
</dbReference>
<reference evidence="4 5" key="1">
    <citation type="journal article" date="2018" name="Mol. Biol. Evol.">
        <title>Broad Genomic Sampling Reveals a Smut Pathogenic Ancestry of the Fungal Clade Ustilaginomycotina.</title>
        <authorList>
            <person name="Kijpornyongpan T."/>
            <person name="Mondo S.J."/>
            <person name="Barry K."/>
            <person name="Sandor L."/>
            <person name="Lee J."/>
            <person name="Lipzen A."/>
            <person name="Pangilinan J."/>
            <person name="LaButti K."/>
            <person name="Hainaut M."/>
            <person name="Henrissat B."/>
            <person name="Grigoriev I.V."/>
            <person name="Spatafora J.W."/>
            <person name="Aime M.C."/>
        </authorList>
    </citation>
    <scope>NUCLEOTIDE SEQUENCE [LARGE SCALE GENOMIC DNA]</scope>
    <source>
        <strain evidence="4 5">MCA 3645</strain>
    </source>
</reference>
<feature type="region of interest" description="Disordered" evidence="2">
    <location>
        <begin position="689"/>
        <end position="743"/>
    </location>
</feature>
<feature type="compositionally biased region" description="Basic and acidic residues" evidence="2">
    <location>
        <begin position="903"/>
        <end position="919"/>
    </location>
</feature>
<evidence type="ECO:0000313" key="5">
    <source>
        <dbReference type="Proteomes" id="UP000246740"/>
    </source>
</evidence>
<dbReference type="PROSITE" id="PS50172">
    <property type="entry name" value="BRCT"/>
    <property type="match status" value="4"/>
</dbReference>
<feature type="compositionally biased region" description="Basic residues" evidence="2">
    <location>
        <begin position="946"/>
        <end position="956"/>
    </location>
</feature>
<dbReference type="InParanoid" id="A0A317XWT3"/>
<feature type="compositionally biased region" description="Basic and acidic residues" evidence="2">
    <location>
        <begin position="344"/>
        <end position="353"/>
    </location>
</feature>
<dbReference type="SUPFAM" id="SSF52113">
    <property type="entry name" value="BRCT domain"/>
    <property type="match status" value="3"/>
</dbReference>
<dbReference type="InterPro" id="IPR036420">
    <property type="entry name" value="BRCT_dom_sf"/>
</dbReference>
<dbReference type="GO" id="GO:0007095">
    <property type="term" value="P:mitotic G2 DNA damage checkpoint signaling"/>
    <property type="evidence" value="ECO:0007669"/>
    <property type="project" value="TreeGrafter"/>
</dbReference>
<dbReference type="CDD" id="cd00027">
    <property type="entry name" value="BRCT"/>
    <property type="match status" value="2"/>
</dbReference>
<feature type="region of interest" description="Disordered" evidence="2">
    <location>
        <begin position="1"/>
        <end position="55"/>
    </location>
</feature>
<sequence>MNRSARSHRSTKIPNVKLRPAARAGSQAGDGPGESSQTQRRRLKLRNAAQDDREADEYFRQLRDSGVDRGAHVDADFIGSSSRPLRGAVISLTGLGESKVSLTHYAKELGARVEGNLTEDVTHLIADRPGSEKYRFALELGMHIVSPDWITQVRERWLQGEDVDAEALQTTYNLAALQNTTVCFAGLSGSERRRLAILAQQLGATVSEELRFDGTITHLVSGTADPEASSSIHYVLHFLQRARQGRSGTREEAATQISVVRPEWLQDCQNAAGCLREQLYSVFAPLPSDDAREQLIRRATTKIASPFVRETKPLVLQSPFTTATSSSTRGRLTLVESQTMDETNAEHGSDTKDELITLGSRQKAAAAADKSFNSIYSQLRNGNNAASGSTMESNNRTLQRPDAGSSSLSAAGSSRSLAPSSSSLLAPRSGGLLGMSRASSFSSLGTNITTMNAAKRTAYSGHLVLPRIQPSSSMSSEESCFAGRSFKIRVADIQRAAVLSKVLRQHGGSVLDLDASAVPQYVLVDSRGSAPRSGKVADDEGDAIPVTHFWIEYCLHYECFVEPSTYFAAQPATVALPLVDGSRLRVLLIGMDAESPESYHARKLVVEIGGTVVEQLQADNVTHVVCATRESFDGRRAQRARSYGIPVVGLDFFVKARSTGELLFAHSPDHQAAAAPAAPGQIQAAQVKAEEELDGDTTLQGEEDPANEADGIAAPSSQTLIEEEQQREAEQEQKPEDQVDSSVVSARKLERVVSADEVVALLRSRALAQGTKKKGRPPPRFRKHLSDEYSGSAYATSPAPSFASLNDANLPPEQVLEMQARREAEIAAEAAAEGFSLGMEKDLVLPPNSQTGGDFDASIRVVYDDPAARRERNKLMKILGKRKSPSPNPNSDADAGGQSPGHPQRDTGAHTEQDPHTTDTEDAFGSGRRRPPAWMERKSESPTKRPVVRRQPLARR</sequence>
<dbReference type="GO" id="GO:0033314">
    <property type="term" value="P:mitotic DNA replication checkpoint signaling"/>
    <property type="evidence" value="ECO:0007669"/>
    <property type="project" value="TreeGrafter"/>
</dbReference>
<gene>
    <name evidence="4" type="ORF">BCV70DRAFT_196983</name>
</gene>
<feature type="region of interest" description="Disordered" evidence="2">
    <location>
        <begin position="319"/>
        <end position="353"/>
    </location>
</feature>
<dbReference type="EMBL" id="KZ819188">
    <property type="protein sequence ID" value="PWZ02735.1"/>
    <property type="molecule type" value="Genomic_DNA"/>
</dbReference>
<feature type="region of interest" description="Disordered" evidence="2">
    <location>
        <begin position="383"/>
        <end position="423"/>
    </location>
</feature>
<feature type="compositionally biased region" description="Polar residues" evidence="2">
    <location>
        <begin position="383"/>
        <end position="398"/>
    </location>
</feature>
<dbReference type="Pfam" id="PF12738">
    <property type="entry name" value="PTCB-BRCT"/>
    <property type="match status" value="2"/>
</dbReference>